<protein>
    <recommendedName>
        <fullName evidence="3">Helix-turn-helix domain-containing protein</fullName>
    </recommendedName>
</protein>
<evidence type="ECO:0008006" key="3">
    <source>
        <dbReference type="Google" id="ProtNLM"/>
    </source>
</evidence>
<evidence type="ECO:0000313" key="1">
    <source>
        <dbReference type="EMBL" id="GAA1723274.1"/>
    </source>
</evidence>
<accession>A0ABP4VI55</accession>
<sequence length="140" mass="15935">MSLILAGVRHKIIMSMSSPYVILLSEAEQNILSARARSERAEHRDRLGALIVLAAAGGEPTWVIAQRLGCVRAYGANLSRPRRRPVRWCTSPDEAPNQVRFSQWHPRGYEWASLPLRRKQAVEYRALERGACHDFCVSRR</sequence>
<keyword evidence="2" id="KW-1185">Reference proteome</keyword>
<evidence type="ECO:0000313" key="2">
    <source>
        <dbReference type="Proteomes" id="UP001500618"/>
    </source>
</evidence>
<name>A0ABP4VI55_9ACTN</name>
<dbReference type="Proteomes" id="UP001500618">
    <property type="component" value="Unassembled WGS sequence"/>
</dbReference>
<gene>
    <name evidence="1" type="ORF">GCM10009765_84050</name>
</gene>
<dbReference type="EMBL" id="BAAANY010000056">
    <property type="protein sequence ID" value="GAA1723274.1"/>
    <property type="molecule type" value="Genomic_DNA"/>
</dbReference>
<proteinExistence type="predicted"/>
<organism evidence="1 2">
    <name type="scientific">Fodinicola feengrottensis</name>
    <dbReference type="NCBI Taxonomy" id="435914"/>
    <lineage>
        <taxon>Bacteria</taxon>
        <taxon>Bacillati</taxon>
        <taxon>Actinomycetota</taxon>
        <taxon>Actinomycetes</taxon>
        <taxon>Mycobacteriales</taxon>
        <taxon>Fodinicola</taxon>
    </lineage>
</organism>
<reference evidence="2" key="1">
    <citation type="journal article" date="2019" name="Int. J. Syst. Evol. Microbiol.">
        <title>The Global Catalogue of Microorganisms (GCM) 10K type strain sequencing project: providing services to taxonomists for standard genome sequencing and annotation.</title>
        <authorList>
            <consortium name="The Broad Institute Genomics Platform"/>
            <consortium name="The Broad Institute Genome Sequencing Center for Infectious Disease"/>
            <person name="Wu L."/>
            <person name="Ma J."/>
        </authorList>
    </citation>
    <scope>NUCLEOTIDE SEQUENCE [LARGE SCALE GENOMIC DNA]</scope>
    <source>
        <strain evidence="2">JCM 14718</strain>
    </source>
</reference>
<comment type="caution">
    <text evidence="1">The sequence shown here is derived from an EMBL/GenBank/DDBJ whole genome shotgun (WGS) entry which is preliminary data.</text>
</comment>